<organism evidence="2 3">
    <name type="scientific">Flavobacterium aquatile LMG 4008 = ATCC 11947</name>
    <dbReference type="NCBI Taxonomy" id="1453498"/>
    <lineage>
        <taxon>Bacteria</taxon>
        <taxon>Pseudomonadati</taxon>
        <taxon>Bacteroidota</taxon>
        <taxon>Flavobacteriia</taxon>
        <taxon>Flavobacteriales</taxon>
        <taxon>Flavobacteriaceae</taxon>
        <taxon>Flavobacterium</taxon>
    </lineage>
</organism>
<dbReference type="Proteomes" id="UP000029554">
    <property type="component" value="Unassembled WGS sequence"/>
</dbReference>
<keyword evidence="3" id="KW-1185">Reference proteome</keyword>
<proteinExistence type="predicted"/>
<sequence>MSRLQTIENRLKEINGTVFQELCDSYLIIRDHNYLAISRTGSQTGKQKTTKGTPDTFFQLPNGNFLYSEITTDTSTKNKLANDIKACFDPDKTKIPIDKIQEIVLCFNWNIDQEKISELNALAQGFKADIRIRYLMLQELALELHLNHRDLAHHYLGLPLDTGQIISIDNFIKEYDRASKGIATPLNNTFLHRETELEQLSNVIDSHDFIILTGAPGVGKTKLAIETINNYLVINKFYQAYCVSYKSHTLLEDLYQYFDVEKDYLLFVDDANRIDAFEQITGFFKANRNGKLKIIITVRDYAFQEIGRKCQEFSTKRIDLQKLNDEQIIDIIKSEPFEILNPDYHKEIVRISDGNPRLAIMTSLLAKKEQNLYALHDVSDLFEKYFSTFIKDDGEFENPLNIKCLGIIAFFYTIPYKNKEVTESILEKFDISYNDFIDTIDKLDKLELAEIQFEHVKVPEQNLAIFFFYKAFIKDNLLSFQVLLNNYFENYQSRFTDSIIPANNTFGPQNVMDKIKPVLVEHWNLIRNNNEKSFNFLNSFWFYLQDQTLEFTYQYIETFPKIEETKYDCSYENNQFNYDKDNIIELLGNFFRLNSNSLKDSIELLFEYVTKKPDRLPELIHKIRELLIFDRDDEHYDFYRQKALFDILIYGINKDDELLSTSFYELSKTFLSYQFQQFKGGRNNSFIHYQYPIPNNNTIHEFRTKIWNTLDNSFASRPVMAFRLLKNYSRVHPDVNNEIMEFDIPFVLNIIDNHLNNENFEHCKYVQDQIRWFKRHEFNLPEFSNFTNKFVNETYIAFLKLDWDRFRDKEIYDFDDFRDYERLKEAEIRSSFILTNEVEINNFYNTFILLRNLADNNWNYNNALDFVIDENYSRDLKIGHALLEKIIEKGNEVNYVPKVVFRNQLKVANTANNIWSIFHINRFIENNLNGILSNIKKFWFILSENNYRVSKSLKKYKLRQQKSFNLKELWELSFYDCIDDSLINKSLSKSLVETISKMDKSNTIHFDRLERFLKVSPNLFQIILKTITEKNEREGTQIRVWMDIFSKHFDNLGDDIELIKKAYIQQNLIENHFDYQGQGILEILKVDKNFLIEFVESLYSATNRHSLGGDHSDMSYVWNIENIEETLINVFDLVIEKDLYFGISEHYCNVFFRNPKEEQKKRADDFIRQYVIVNNHDYKKMQIVVDLIRHSRKVLFEEIFLLFISLNQDKETFGRLMWRGNGGTYSGDVIIGDIQASEWRNLLEIAKKSAVGIKLIPIKNYITEQVESCLRSGDWERQRKFLRKDY</sequence>
<dbReference type="Gene3D" id="3.40.50.300">
    <property type="entry name" value="P-loop containing nucleotide triphosphate hydrolases"/>
    <property type="match status" value="1"/>
</dbReference>
<evidence type="ECO:0000313" key="3">
    <source>
        <dbReference type="Proteomes" id="UP000029554"/>
    </source>
</evidence>
<name>A0A095UW53_9FLAO</name>
<dbReference type="OrthoDB" id="9816071at2"/>
<dbReference type="EMBL" id="JRHH01000006">
    <property type="protein sequence ID" value="KGD66795.1"/>
    <property type="molecule type" value="Genomic_DNA"/>
</dbReference>
<evidence type="ECO:0000259" key="1">
    <source>
        <dbReference type="Pfam" id="PF20720"/>
    </source>
</evidence>
<protein>
    <recommendedName>
        <fullName evidence="1">Novel STAND NTPase 3 domain-containing protein</fullName>
    </recommendedName>
</protein>
<dbReference type="SUPFAM" id="SSF52540">
    <property type="entry name" value="P-loop containing nucleoside triphosphate hydrolases"/>
    <property type="match status" value="1"/>
</dbReference>
<feature type="domain" description="Novel STAND NTPase 3" evidence="1">
    <location>
        <begin position="197"/>
        <end position="326"/>
    </location>
</feature>
<accession>A0A095UW53</accession>
<reference evidence="2 3" key="1">
    <citation type="submission" date="2014-09" db="EMBL/GenBank/DDBJ databases">
        <title>Whole Genome Shotgun of Flavobacterium aquatile LMG 4008.</title>
        <authorList>
            <person name="Gale A.N."/>
            <person name="Pipes S.E."/>
            <person name="Newman J.D."/>
        </authorList>
    </citation>
    <scope>NUCLEOTIDE SEQUENCE [LARGE SCALE GENOMIC DNA]</scope>
    <source>
        <strain evidence="2 3">LMG 4008</strain>
    </source>
</reference>
<dbReference type="InterPro" id="IPR049050">
    <property type="entry name" value="nSTAND3"/>
</dbReference>
<dbReference type="eggNOG" id="COG1474">
    <property type="taxonomic scope" value="Bacteria"/>
</dbReference>
<comment type="caution">
    <text evidence="2">The sequence shown here is derived from an EMBL/GenBank/DDBJ whole genome shotgun (WGS) entry which is preliminary data.</text>
</comment>
<dbReference type="Pfam" id="PF20720">
    <property type="entry name" value="nSTAND3"/>
    <property type="match status" value="1"/>
</dbReference>
<dbReference type="STRING" id="1453498.LG45_15275"/>
<dbReference type="InterPro" id="IPR027417">
    <property type="entry name" value="P-loop_NTPase"/>
</dbReference>
<gene>
    <name evidence="2" type="ORF">LG45_15275</name>
</gene>
<evidence type="ECO:0000313" key="2">
    <source>
        <dbReference type="EMBL" id="KGD66795.1"/>
    </source>
</evidence>